<evidence type="ECO:0000256" key="2">
    <source>
        <dbReference type="ARBA" id="ARBA00023239"/>
    </source>
</evidence>
<dbReference type="Pfam" id="PF00425">
    <property type="entry name" value="Chorismate_bind"/>
    <property type="match status" value="1"/>
</dbReference>
<evidence type="ECO:0000259" key="5">
    <source>
        <dbReference type="Pfam" id="PF00425"/>
    </source>
</evidence>
<keyword evidence="2" id="KW-0456">Lyase</keyword>
<keyword evidence="7" id="KW-1185">Reference proteome</keyword>
<dbReference type="InterPro" id="IPR015890">
    <property type="entry name" value="Chorismate_C"/>
</dbReference>
<evidence type="ECO:0000256" key="3">
    <source>
        <dbReference type="ARBA" id="ARBA00047683"/>
    </source>
</evidence>
<feature type="compositionally biased region" description="Basic and acidic residues" evidence="4">
    <location>
        <begin position="202"/>
        <end position="218"/>
    </location>
</feature>
<dbReference type="PRINTS" id="PR00095">
    <property type="entry name" value="ANTSNTHASEI"/>
</dbReference>
<evidence type="ECO:0000256" key="4">
    <source>
        <dbReference type="SAM" id="MobiDB-lite"/>
    </source>
</evidence>
<evidence type="ECO:0000313" key="6">
    <source>
        <dbReference type="EMBL" id="AIG64876.1"/>
    </source>
</evidence>
<feature type="region of interest" description="Disordered" evidence="4">
    <location>
        <begin position="202"/>
        <end position="225"/>
    </location>
</feature>
<dbReference type="EC" id="4.1.3.27" evidence="1"/>
<comment type="catalytic activity">
    <reaction evidence="3">
        <text>chorismate + L-glutamine = anthranilate + pyruvate + L-glutamate + H(+)</text>
        <dbReference type="Rhea" id="RHEA:21732"/>
        <dbReference type="ChEBI" id="CHEBI:15361"/>
        <dbReference type="ChEBI" id="CHEBI:15378"/>
        <dbReference type="ChEBI" id="CHEBI:16567"/>
        <dbReference type="ChEBI" id="CHEBI:29748"/>
        <dbReference type="ChEBI" id="CHEBI:29985"/>
        <dbReference type="ChEBI" id="CHEBI:58359"/>
        <dbReference type="EC" id="4.1.3.27"/>
    </reaction>
</comment>
<dbReference type="Gene3D" id="3.60.120.10">
    <property type="entry name" value="Anthranilate synthase"/>
    <property type="match status" value="1"/>
</dbReference>
<sequence length="520" mass="55850">MSPIEQIIAYHPDASELFKHLGGTDADFTVFLESADVSTQSGINSIGVLKAAAVVTCTGQTVQATALSPAGEELVGLVEKAKEQQRAHAAHYAPGGKCAAGETADERARLQATSNAEALKAIHRSGHMLLGGFAFDYLATFEELPEVAQGPNTYPDYQFIIPELMLTLNHRDRTASLKVFPTSTEHARELSDALCALAKRARELDRRPPRETPEDAHLSSKGAAGERTASGALNVTVSLDDAAFCAGVTQFQRDIAAGDVYQIVPSRAFHAPCPDAFAAYQVLRVTNPSPYMFYLRGRDAAGTPFELFGASPESNLKYTHVDRRVRLYPIAGTRPRGASPEMDVRNELTLRTDAKELAEHTMLVDLARNDVARVSSPGTRTVDQLMSVERYSAVMHLVSEVSGQLASGLDALDAFRACMTMGTLTGAPKLRAAELIRSFEGMRRGSFGGAIGYLKPDGDMDTCVVIRSAFVQGGRAIVQAGAGVVRDSVPQSEADETLHKAFAVLHALALSQGKTMEVTR</sequence>
<name>A0ABN4DEV7_9CORY</name>
<dbReference type="RefSeq" id="WP_038607172.1">
    <property type="nucleotide sequence ID" value="NZ_CP008944.1"/>
</dbReference>
<dbReference type="EMBL" id="CP008944">
    <property type="protein sequence ID" value="AIG64876.1"/>
    <property type="molecule type" value="Genomic_DNA"/>
</dbReference>
<feature type="domain" description="Chorismate-utilising enzyme C-terminal" evidence="5">
    <location>
        <begin position="242"/>
        <end position="500"/>
    </location>
</feature>
<protein>
    <recommendedName>
        <fullName evidence="1">anthranilate synthase</fullName>
        <ecNumber evidence="1">4.1.3.27</ecNumber>
    </recommendedName>
</protein>
<gene>
    <name evidence="6" type="ORF">CATYP_10340</name>
</gene>
<organism evidence="6 7">
    <name type="scientific">Corynebacterium atypicum</name>
    <dbReference type="NCBI Taxonomy" id="191610"/>
    <lineage>
        <taxon>Bacteria</taxon>
        <taxon>Bacillati</taxon>
        <taxon>Actinomycetota</taxon>
        <taxon>Actinomycetes</taxon>
        <taxon>Mycobacteriales</taxon>
        <taxon>Corynebacteriaceae</taxon>
        <taxon>Corynebacterium</taxon>
    </lineage>
</organism>
<dbReference type="PANTHER" id="PTHR11236:SF49">
    <property type="entry name" value="ANTHRANILATE SYNTHASE COMPONENT 1"/>
    <property type="match status" value="1"/>
</dbReference>
<dbReference type="NCBIfam" id="NF010079">
    <property type="entry name" value="PRK13564.1"/>
    <property type="match status" value="1"/>
</dbReference>
<reference evidence="6 7" key="1">
    <citation type="submission" date="2014-07" db="EMBL/GenBank/DDBJ databases">
        <title>Complete genome sequence of Corynebacterium atypicum DSM 44849: identifiction of the mycolic acid biosynthesis genes.</title>
        <authorList>
            <person name="Tippelt A."/>
            <person name="Mollmann S."/>
            <person name="Albersmeier A."/>
            <person name="Jaenicke S."/>
            <person name="Ruckert C."/>
            <person name="Tauch A."/>
        </authorList>
    </citation>
    <scope>NUCLEOTIDE SEQUENCE [LARGE SCALE GENOMIC DNA]</scope>
    <source>
        <strain evidence="6 7">R2070</strain>
    </source>
</reference>
<proteinExistence type="predicted"/>
<evidence type="ECO:0000313" key="7">
    <source>
        <dbReference type="Proteomes" id="UP000028504"/>
    </source>
</evidence>
<accession>A0ABN4DEV7</accession>
<dbReference type="SUPFAM" id="SSF56322">
    <property type="entry name" value="ADC synthase"/>
    <property type="match status" value="1"/>
</dbReference>
<dbReference type="Proteomes" id="UP000028504">
    <property type="component" value="Chromosome"/>
</dbReference>
<dbReference type="InterPro" id="IPR005801">
    <property type="entry name" value="ADC_synthase"/>
</dbReference>
<dbReference type="PANTHER" id="PTHR11236">
    <property type="entry name" value="AMINOBENZOATE/ANTHRANILATE SYNTHASE"/>
    <property type="match status" value="1"/>
</dbReference>
<evidence type="ECO:0000256" key="1">
    <source>
        <dbReference type="ARBA" id="ARBA00012266"/>
    </source>
</evidence>
<dbReference type="InterPro" id="IPR019999">
    <property type="entry name" value="Anth_synth_I-like"/>
</dbReference>